<dbReference type="InterPro" id="IPR013128">
    <property type="entry name" value="Peptidase_C1A"/>
</dbReference>
<dbReference type="EMBL" id="JBEAFC010000008">
    <property type="protein sequence ID" value="KAL1547175.1"/>
    <property type="molecule type" value="Genomic_DNA"/>
</dbReference>
<proteinExistence type="inferred from homology"/>
<sequence>MSEVLRHPNLRTDAFFASADWCLVLEHPAWILAVRDHRQVIHHTCYGYAVTAALYGDEVARTGFSAEGSVQEFIDYTHLFRPPEPKANCNAPKQGYAFSMEGAFSYVQKYGLSPKETYPWIGRTIAKYKMCDQQGEWTGAIDMLGYPVQKNQKIWIKKFKEFKTHEEVELALHSQPAACVVESTQSLKSCKSGVIIRADPTPCYIEKTYHAMTIVGYGHDGPDKYYICQNSYGLGWGYNGYCKILRDIVFDIFIPETTTSPSLLDLH</sequence>
<comment type="similarity">
    <text evidence="1">Belongs to the peptidase C1 family.</text>
</comment>
<dbReference type="Proteomes" id="UP001567538">
    <property type="component" value="Unassembled WGS sequence"/>
</dbReference>
<evidence type="ECO:0000313" key="3">
    <source>
        <dbReference type="EMBL" id="KAL1547175.1"/>
    </source>
</evidence>
<dbReference type="Pfam" id="PF00112">
    <property type="entry name" value="Peptidase_C1"/>
    <property type="match status" value="1"/>
</dbReference>
<keyword evidence="3" id="KW-0378">Hydrolase</keyword>
<accession>A0ABD1GTV0</accession>
<dbReference type="SUPFAM" id="SSF54001">
    <property type="entry name" value="Cysteine proteinases"/>
    <property type="match status" value="1"/>
</dbReference>
<evidence type="ECO:0000313" key="4">
    <source>
        <dbReference type="Proteomes" id="UP001567538"/>
    </source>
</evidence>
<evidence type="ECO:0000259" key="2">
    <source>
        <dbReference type="SMART" id="SM00645"/>
    </source>
</evidence>
<dbReference type="PANTHER" id="PTHR12411">
    <property type="entry name" value="CYSTEINE PROTEASE FAMILY C1-RELATED"/>
    <property type="match status" value="1"/>
</dbReference>
<feature type="domain" description="Peptidase C1A papain C-terminal" evidence="2">
    <location>
        <begin position="32"/>
        <end position="256"/>
    </location>
</feature>
<comment type="caution">
    <text evidence="3">The sequence shown here is derived from an EMBL/GenBank/DDBJ whole genome shotgun (WGS) entry which is preliminary data.</text>
</comment>
<gene>
    <name evidence="3" type="ORF">AAHA92_23682</name>
</gene>
<organism evidence="3 4">
    <name type="scientific">Salvia divinorum</name>
    <name type="common">Maria pastora</name>
    <name type="synonym">Diviner's sage</name>
    <dbReference type="NCBI Taxonomy" id="28513"/>
    <lineage>
        <taxon>Eukaryota</taxon>
        <taxon>Viridiplantae</taxon>
        <taxon>Streptophyta</taxon>
        <taxon>Embryophyta</taxon>
        <taxon>Tracheophyta</taxon>
        <taxon>Spermatophyta</taxon>
        <taxon>Magnoliopsida</taxon>
        <taxon>eudicotyledons</taxon>
        <taxon>Gunneridae</taxon>
        <taxon>Pentapetalae</taxon>
        <taxon>asterids</taxon>
        <taxon>lamiids</taxon>
        <taxon>Lamiales</taxon>
        <taxon>Lamiaceae</taxon>
        <taxon>Nepetoideae</taxon>
        <taxon>Mentheae</taxon>
        <taxon>Salviinae</taxon>
        <taxon>Salvia</taxon>
        <taxon>Salvia subgen. Calosphace</taxon>
    </lineage>
</organism>
<dbReference type="InterPro" id="IPR038765">
    <property type="entry name" value="Papain-like_cys_pep_sf"/>
</dbReference>
<evidence type="ECO:0000256" key="1">
    <source>
        <dbReference type="ARBA" id="ARBA00008455"/>
    </source>
</evidence>
<name>A0ABD1GTV0_SALDI</name>
<reference evidence="3 4" key="1">
    <citation type="submission" date="2024-06" db="EMBL/GenBank/DDBJ databases">
        <title>A chromosome level genome sequence of Diviner's sage (Salvia divinorum).</title>
        <authorList>
            <person name="Ford S.A."/>
            <person name="Ro D.-K."/>
            <person name="Ness R.W."/>
            <person name="Phillips M.A."/>
        </authorList>
    </citation>
    <scope>NUCLEOTIDE SEQUENCE [LARGE SCALE GENOMIC DNA]</scope>
    <source>
        <strain evidence="3">SAF-2024a</strain>
        <tissue evidence="3">Leaf</tissue>
    </source>
</reference>
<keyword evidence="4" id="KW-1185">Reference proteome</keyword>
<dbReference type="SMART" id="SM00645">
    <property type="entry name" value="Pept_C1"/>
    <property type="match status" value="1"/>
</dbReference>
<dbReference type="AlphaFoldDB" id="A0ABD1GTV0"/>
<dbReference type="InterPro" id="IPR025660">
    <property type="entry name" value="Pept_his_AS"/>
</dbReference>
<dbReference type="GO" id="GO:0004197">
    <property type="term" value="F:cysteine-type endopeptidase activity"/>
    <property type="evidence" value="ECO:0007669"/>
    <property type="project" value="UniProtKB-EC"/>
</dbReference>
<protein>
    <submittedName>
        <fullName evidence="3">Cathepsin L</fullName>
        <ecNumber evidence="3">3.4.22.15</ecNumber>
    </submittedName>
</protein>
<dbReference type="InterPro" id="IPR000668">
    <property type="entry name" value="Peptidase_C1A_C"/>
</dbReference>
<dbReference type="EC" id="3.4.22.15" evidence="3"/>
<dbReference type="Gene3D" id="3.90.70.10">
    <property type="entry name" value="Cysteine proteinases"/>
    <property type="match status" value="1"/>
</dbReference>
<dbReference type="PROSITE" id="PS00639">
    <property type="entry name" value="THIOL_PROTEASE_HIS"/>
    <property type="match status" value="1"/>
</dbReference>